<accession>K9ZZ11</accession>
<feature type="chain" id="PRO_5003939426" evidence="1">
    <location>
        <begin position="26"/>
        <end position="342"/>
    </location>
</feature>
<feature type="domain" description="LysM" evidence="2">
    <location>
        <begin position="24"/>
        <end position="67"/>
    </location>
</feature>
<dbReference type="PROSITE" id="PS51782">
    <property type="entry name" value="LYSM"/>
    <property type="match status" value="1"/>
</dbReference>
<dbReference type="Pfam" id="PF01551">
    <property type="entry name" value="Peptidase_M23"/>
    <property type="match status" value="1"/>
</dbReference>
<feature type="signal peptide" evidence="1">
    <location>
        <begin position="1"/>
        <end position="25"/>
    </location>
</feature>
<dbReference type="Pfam" id="PF01476">
    <property type="entry name" value="LysM"/>
    <property type="match status" value="1"/>
</dbReference>
<dbReference type="Proteomes" id="UP000010467">
    <property type="component" value="Chromosome"/>
</dbReference>
<dbReference type="PANTHER" id="PTHR21666">
    <property type="entry name" value="PEPTIDASE-RELATED"/>
    <property type="match status" value="1"/>
</dbReference>
<dbReference type="PANTHER" id="PTHR21666:SF287">
    <property type="entry name" value="CYTOPLASMIC MEMBRANE PROTEIN"/>
    <property type="match status" value="1"/>
</dbReference>
<dbReference type="InterPro" id="IPR050570">
    <property type="entry name" value="Cell_wall_metabolism_enzyme"/>
</dbReference>
<evidence type="ECO:0000259" key="2">
    <source>
        <dbReference type="PROSITE" id="PS51782"/>
    </source>
</evidence>
<dbReference type="SMART" id="SM00257">
    <property type="entry name" value="LysM"/>
    <property type="match status" value="1"/>
</dbReference>
<protein>
    <submittedName>
        <fullName evidence="3">Metalloendopeptidase-like membrane protein</fullName>
    </submittedName>
</protein>
<dbReference type="AlphaFoldDB" id="K9ZZ11"/>
<dbReference type="InterPro" id="IPR036779">
    <property type="entry name" value="LysM_dom_sf"/>
</dbReference>
<reference evidence="4" key="1">
    <citation type="submission" date="2012-03" db="EMBL/GenBank/DDBJ databases">
        <title>Complete sequence of chromosome of Deinococcus peraridilitoris DSM 19664.</title>
        <authorList>
            <person name="Lucas S."/>
            <person name="Copeland A."/>
            <person name="Lapidus A."/>
            <person name="Glavina del Rio T."/>
            <person name="Dalin E."/>
            <person name="Tice H."/>
            <person name="Bruce D."/>
            <person name="Goodwin L."/>
            <person name="Pitluck S."/>
            <person name="Peters L."/>
            <person name="Mikhailova N."/>
            <person name="Lu M."/>
            <person name="Kyrpides N."/>
            <person name="Mavromatis K."/>
            <person name="Ivanova N."/>
            <person name="Brettin T."/>
            <person name="Detter J.C."/>
            <person name="Han C."/>
            <person name="Larimer F."/>
            <person name="Land M."/>
            <person name="Hauser L."/>
            <person name="Markowitz V."/>
            <person name="Cheng J.-F."/>
            <person name="Hugenholtz P."/>
            <person name="Woyke T."/>
            <person name="Wu D."/>
            <person name="Pukall R."/>
            <person name="Steenblock K."/>
            <person name="Brambilla E."/>
            <person name="Klenk H.-P."/>
            <person name="Eisen J.A."/>
        </authorList>
    </citation>
    <scope>NUCLEOTIDE SEQUENCE [LARGE SCALE GENOMIC DNA]</scope>
    <source>
        <strain evidence="4">DSM 19664 / LMG 22246 / CIP 109416 / KR-200</strain>
    </source>
</reference>
<keyword evidence="4" id="KW-1185">Reference proteome</keyword>
<dbReference type="OrthoDB" id="5623881at2"/>
<evidence type="ECO:0000313" key="3">
    <source>
        <dbReference type="EMBL" id="AFZ65995.1"/>
    </source>
</evidence>
<dbReference type="KEGG" id="dpd:Deipe_0395"/>
<dbReference type="STRING" id="937777.Deipe_0395"/>
<sequence length="342" mass="37127">MKRRVPVLVQTSALLLALTSGVTSAYTVQKGDTLYSLARREGVTVEALVQLNRLADTTLSVGQELVLPSEQKAQQIAGVKVLAPVMLKEGDIFTLRLTGERSAEARVRFLSEVNEDVRSPAEDLAPFGAAGEYVVLGRVVLGQRRPLTYEVRLGDERITGSVPVSSRGLKVQNLNLAPEIAARRQDPKRVEEEALVEKAYARRTPQAWSRPFLGVPGVRVVTSQFGQPRRYTKDEELKYHYGTDYAAPTGSPVQALNDGTVVVAGMYPARGGLVAIDHGAGVVSMYFHQSKLQVKVGDQVTRGQIIGQVGSTGISNGPHLHLEVRVRGEAVNPAALFNRMLP</sequence>
<name>K9ZZ11_DEIPD</name>
<dbReference type="InterPro" id="IPR016047">
    <property type="entry name" value="M23ase_b-sheet_dom"/>
</dbReference>
<keyword evidence="1" id="KW-0732">Signal</keyword>
<dbReference type="EMBL" id="CP003382">
    <property type="protein sequence ID" value="AFZ65995.1"/>
    <property type="molecule type" value="Genomic_DNA"/>
</dbReference>
<dbReference type="SUPFAM" id="SSF54106">
    <property type="entry name" value="LysM domain"/>
    <property type="match status" value="1"/>
</dbReference>
<dbReference type="CDD" id="cd12797">
    <property type="entry name" value="M23_peptidase"/>
    <property type="match status" value="1"/>
</dbReference>
<dbReference type="GO" id="GO:0004222">
    <property type="term" value="F:metalloendopeptidase activity"/>
    <property type="evidence" value="ECO:0007669"/>
    <property type="project" value="TreeGrafter"/>
</dbReference>
<dbReference type="Gene3D" id="3.10.350.10">
    <property type="entry name" value="LysM domain"/>
    <property type="match status" value="1"/>
</dbReference>
<dbReference type="eggNOG" id="COG0739">
    <property type="taxonomic scope" value="Bacteria"/>
</dbReference>
<dbReference type="SUPFAM" id="SSF51261">
    <property type="entry name" value="Duplicated hybrid motif"/>
    <property type="match status" value="1"/>
</dbReference>
<dbReference type="PATRIC" id="fig|937777.3.peg.405"/>
<proteinExistence type="predicted"/>
<evidence type="ECO:0000313" key="4">
    <source>
        <dbReference type="Proteomes" id="UP000010467"/>
    </source>
</evidence>
<dbReference type="InterPro" id="IPR011055">
    <property type="entry name" value="Dup_hybrid_motif"/>
</dbReference>
<gene>
    <name evidence="3" type="ordered locus">Deipe_0395</name>
</gene>
<dbReference type="CDD" id="cd00118">
    <property type="entry name" value="LysM"/>
    <property type="match status" value="1"/>
</dbReference>
<dbReference type="InterPro" id="IPR018392">
    <property type="entry name" value="LysM"/>
</dbReference>
<dbReference type="Gene3D" id="2.70.70.10">
    <property type="entry name" value="Glucose Permease (Domain IIA)"/>
    <property type="match status" value="1"/>
</dbReference>
<dbReference type="RefSeq" id="WP_015234306.1">
    <property type="nucleotide sequence ID" value="NC_019793.1"/>
</dbReference>
<organism evidence="3 4">
    <name type="scientific">Deinococcus peraridilitoris (strain DSM 19664 / LMG 22246 / CIP 109416 / KR-200)</name>
    <dbReference type="NCBI Taxonomy" id="937777"/>
    <lineage>
        <taxon>Bacteria</taxon>
        <taxon>Thermotogati</taxon>
        <taxon>Deinococcota</taxon>
        <taxon>Deinococci</taxon>
        <taxon>Deinococcales</taxon>
        <taxon>Deinococcaceae</taxon>
        <taxon>Deinococcus</taxon>
    </lineage>
</organism>
<dbReference type="HOGENOM" id="CLU_029425_5_1_0"/>
<evidence type="ECO:0000256" key="1">
    <source>
        <dbReference type="SAM" id="SignalP"/>
    </source>
</evidence>